<dbReference type="Gene3D" id="3.40.50.1360">
    <property type="match status" value="1"/>
</dbReference>
<keyword evidence="1" id="KW-0805">Transcription regulation</keyword>
<dbReference type="InterPro" id="IPR050313">
    <property type="entry name" value="Carb_Metab_HTH_regulators"/>
</dbReference>
<protein>
    <submittedName>
        <fullName evidence="5">DeoR/GlpR transcriptional regulator</fullName>
    </submittedName>
</protein>
<keyword evidence="2" id="KW-0238">DNA-binding</keyword>
<keyword evidence="6" id="KW-1185">Reference proteome</keyword>
<dbReference type="SUPFAM" id="SSF100950">
    <property type="entry name" value="NagB/RpiA/CoA transferase-like"/>
    <property type="match status" value="1"/>
</dbReference>
<dbReference type="Gene3D" id="1.10.10.10">
    <property type="entry name" value="Winged helix-like DNA-binding domain superfamily/Winged helix DNA-binding domain"/>
    <property type="match status" value="1"/>
</dbReference>
<dbReference type="GO" id="GO:0003700">
    <property type="term" value="F:DNA-binding transcription factor activity"/>
    <property type="evidence" value="ECO:0007669"/>
    <property type="project" value="InterPro"/>
</dbReference>
<dbReference type="InterPro" id="IPR036390">
    <property type="entry name" value="WH_DNA-bd_sf"/>
</dbReference>
<dbReference type="InterPro" id="IPR036388">
    <property type="entry name" value="WH-like_DNA-bd_sf"/>
</dbReference>
<dbReference type="Proteomes" id="UP000282028">
    <property type="component" value="Unassembled WGS sequence"/>
</dbReference>
<evidence type="ECO:0000256" key="1">
    <source>
        <dbReference type="ARBA" id="ARBA00023015"/>
    </source>
</evidence>
<dbReference type="EMBL" id="RHHR01000040">
    <property type="protein sequence ID" value="RNB69005.1"/>
    <property type="molecule type" value="Genomic_DNA"/>
</dbReference>
<comment type="caution">
    <text evidence="5">The sequence shown here is derived from an EMBL/GenBank/DDBJ whole genome shotgun (WGS) entry which is preliminary data.</text>
</comment>
<feature type="domain" description="HTH deoR-type" evidence="4">
    <location>
        <begin position="3"/>
        <end position="58"/>
    </location>
</feature>
<dbReference type="Pfam" id="PF08220">
    <property type="entry name" value="HTH_DeoR"/>
    <property type="match status" value="1"/>
</dbReference>
<dbReference type="PROSITE" id="PS51000">
    <property type="entry name" value="HTH_DEOR_2"/>
    <property type="match status" value="1"/>
</dbReference>
<evidence type="ECO:0000313" key="6">
    <source>
        <dbReference type="Proteomes" id="UP000282028"/>
    </source>
</evidence>
<evidence type="ECO:0000259" key="4">
    <source>
        <dbReference type="PROSITE" id="PS51000"/>
    </source>
</evidence>
<dbReference type="SMART" id="SM00420">
    <property type="entry name" value="HTH_DEOR"/>
    <property type="match status" value="1"/>
</dbReference>
<evidence type="ECO:0000256" key="2">
    <source>
        <dbReference type="ARBA" id="ARBA00023125"/>
    </source>
</evidence>
<dbReference type="PROSITE" id="PS00894">
    <property type="entry name" value="HTH_DEOR_1"/>
    <property type="match status" value="1"/>
</dbReference>
<dbReference type="AlphaFoldDB" id="A0A3M8C243"/>
<dbReference type="SUPFAM" id="SSF46785">
    <property type="entry name" value="Winged helix' DNA-binding domain"/>
    <property type="match status" value="1"/>
</dbReference>
<organism evidence="5 6">
    <name type="scientific">Brevibacillus invocatus</name>
    <dbReference type="NCBI Taxonomy" id="173959"/>
    <lineage>
        <taxon>Bacteria</taxon>
        <taxon>Bacillati</taxon>
        <taxon>Bacillota</taxon>
        <taxon>Bacilli</taxon>
        <taxon>Bacillales</taxon>
        <taxon>Paenibacillaceae</taxon>
        <taxon>Brevibacillus</taxon>
    </lineage>
</organism>
<dbReference type="OrthoDB" id="9797223at2"/>
<name>A0A3M8C243_9BACL</name>
<dbReference type="RefSeq" id="WP_122910596.1">
    <property type="nucleotide sequence ID" value="NZ_CBCSBE010000026.1"/>
</dbReference>
<dbReference type="Pfam" id="PF00455">
    <property type="entry name" value="DeoRC"/>
    <property type="match status" value="1"/>
</dbReference>
<keyword evidence="3" id="KW-0804">Transcription</keyword>
<dbReference type="PANTHER" id="PTHR30363">
    <property type="entry name" value="HTH-TYPE TRANSCRIPTIONAL REGULATOR SRLR-RELATED"/>
    <property type="match status" value="1"/>
</dbReference>
<sequence>MLPQERRKWILEQLSKDEKIDIDQLAEQLNVSAMTIRRDLSTLEEEEKIIRTFGGAILNKPLIMETPFLTKEGKYSSQKRQIARKAVTLVSDHSTILLDSGTTNLEIARLLKDKKHLTVITNDIKIAAELMDSEVKVIVTGGELQNGVGALFGPLTEQILKNIHVDLFFLGAHAVHLDAGITVTTFEKASIKKMMIEAAGTTWLVADSSKFDQKSFTKVCDLASLDGLITDDGLTAEDKEKLKEHLKVVTAEVGEAT</sequence>
<dbReference type="PRINTS" id="PR00037">
    <property type="entry name" value="HTHLACR"/>
</dbReference>
<proteinExistence type="predicted"/>
<reference evidence="5 6" key="1">
    <citation type="submission" date="2018-10" db="EMBL/GenBank/DDBJ databases">
        <title>Phylogenomics of Brevibacillus.</title>
        <authorList>
            <person name="Dunlap C."/>
        </authorList>
    </citation>
    <scope>NUCLEOTIDE SEQUENCE [LARGE SCALE GENOMIC DNA]</scope>
    <source>
        <strain evidence="5 6">JCM 12215</strain>
    </source>
</reference>
<dbReference type="InterPro" id="IPR014036">
    <property type="entry name" value="DeoR-like_C"/>
</dbReference>
<dbReference type="InterPro" id="IPR018356">
    <property type="entry name" value="Tscrpt_reg_HTH_DeoR_CS"/>
</dbReference>
<dbReference type="GO" id="GO:0003677">
    <property type="term" value="F:DNA binding"/>
    <property type="evidence" value="ECO:0007669"/>
    <property type="project" value="UniProtKB-KW"/>
</dbReference>
<dbReference type="SMART" id="SM01134">
    <property type="entry name" value="DeoRC"/>
    <property type="match status" value="1"/>
</dbReference>
<evidence type="ECO:0000256" key="3">
    <source>
        <dbReference type="ARBA" id="ARBA00023163"/>
    </source>
</evidence>
<accession>A0A3M8C243</accession>
<evidence type="ECO:0000313" key="5">
    <source>
        <dbReference type="EMBL" id="RNB69005.1"/>
    </source>
</evidence>
<dbReference type="InterPro" id="IPR001034">
    <property type="entry name" value="DeoR_HTH"/>
</dbReference>
<dbReference type="InterPro" id="IPR037171">
    <property type="entry name" value="NagB/RpiA_transferase-like"/>
</dbReference>
<gene>
    <name evidence="5" type="ORF">EDM52_19365</name>
</gene>
<dbReference type="PANTHER" id="PTHR30363:SF44">
    <property type="entry name" value="AGA OPERON TRANSCRIPTIONAL REPRESSOR-RELATED"/>
    <property type="match status" value="1"/>
</dbReference>